<dbReference type="InterPro" id="IPR011711">
    <property type="entry name" value="GntR_C"/>
</dbReference>
<comment type="caution">
    <text evidence="5">The sequence shown here is derived from an EMBL/GenBank/DDBJ whole genome shotgun (WGS) entry which is preliminary data.</text>
</comment>
<name>A0A923SC66_9BURK</name>
<dbReference type="InterPro" id="IPR008920">
    <property type="entry name" value="TF_FadR/GntR_C"/>
</dbReference>
<dbReference type="SUPFAM" id="SSF48008">
    <property type="entry name" value="GntR ligand-binding domain-like"/>
    <property type="match status" value="1"/>
</dbReference>
<keyword evidence="2" id="KW-0238">DNA-binding</keyword>
<dbReference type="GO" id="GO:0003677">
    <property type="term" value="F:DNA binding"/>
    <property type="evidence" value="ECO:0007669"/>
    <property type="project" value="UniProtKB-KW"/>
</dbReference>
<reference evidence="5" key="1">
    <citation type="submission" date="2020-08" db="EMBL/GenBank/DDBJ databases">
        <title>Ramlibacter sp. USB13 16S ribosomal RNA gene genome sequencing and assembly.</title>
        <authorList>
            <person name="Kang M."/>
        </authorList>
    </citation>
    <scope>NUCLEOTIDE SEQUENCE</scope>
    <source>
        <strain evidence="5">USB13</strain>
    </source>
</reference>
<dbReference type="PANTHER" id="PTHR43537">
    <property type="entry name" value="TRANSCRIPTIONAL REGULATOR, GNTR FAMILY"/>
    <property type="match status" value="1"/>
</dbReference>
<dbReference type="InterPro" id="IPR036390">
    <property type="entry name" value="WH_DNA-bd_sf"/>
</dbReference>
<keyword evidence="6" id="KW-1185">Reference proteome</keyword>
<gene>
    <name evidence="5" type="ORF">H8N03_16985</name>
</gene>
<organism evidence="5 6">
    <name type="scientific">Ramlibacter cellulosilyticus</name>
    <dbReference type="NCBI Taxonomy" id="2764187"/>
    <lineage>
        <taxon>Bacteria</taxon>
        <taxon>Pseudomonadati</taxon>
        <taxon>Pseudomonadota</taxon>
        <taxon>Betaproteobacteria</taxon>
        <taxon>Burkholderiales</taxon>
        <taxon>Comamonadaceae</taxon>
        <taxon>Ramlibacter</taxon>
    </lineage>
</organism>
<dbReference type="Gene3D" id="1.20.120.530">
    <property type="entry name" value="GntR ligand-binding domain-like"/>
    <property type="match status" value="1"/>
</dbReference>
<evidence type="ECO:0000313" key="5">
    <source>
        <dbReference type="EMBL" id="MBC5784646.1"/>
    </source>
</evidence>
<dbReference type="GO" id="GO:0003700">
    <property type="term" value="F:DNA-binding transcription factor activity"/>
    <property type="evidence" value="ECO:0007669"/>
    <property type="project" value="InterPro"/>
</dbReference>
<keyword evidence="1" id="KW-0805">Transcription regulation</keyword>
<dbReference type="PANTHER" id="PTHR43537:SF39">
    <property type="entry name" value="HTH-TYPE TRANSCRIPTIONAL REGULATOR MCBR"/>
    <property type="match status" value="1"/>
</dbReference>
<dbReference type="Pfam" id="PF00392">
    <property type="entry name" value="GntR"/>
    <property type="match status" value="1"/>
</dbReference>
<dbReference type="AlphaFoldDB" id="A0A923SC66"/>
<protein>
    <submittedName>
        <fullName evidence="5">GntR family transcriptional regulator</fullName>
    </submittedName>
</protein>
<dbReference type="RefSeq" id="WP_187077390.1">
    <property type="nucleotide sequence ID" value="NZ_JACORT010000007.1"/>
</dbReference>
<accession>A0A923SC66</accession>
<sequence>MKATRSLAEADPLEVLQPIVRQPVNEAVYQALRRKLMHGEYRAGQVLGIQSVADALGTSTMPVREALRRLVAQNALEAMPNGTTRVPLTTQARLADVRRARLLIEGTVTEWAGPQLSSPELDTLDQLAQEITAARRTREGVASSLEKNRVFHFTIYAAAGSPVMMAAIESLWLQSGAYLRATRELLHSEEQPADRLHEATVAALRRGDFAQARRCIEEDISWVFDRLALTD</sequence>
<dbReference type="EMBL" id="JACORT010000007">
    <property type="protein sequence ID" value="MBC5784646.1"/>
    <property type="molecule type" value="Genomic_DNA"/>
</dbReference>
<dbReference type="InterPro" id="IPR036388">
    <property type="entry name" value="WH-like_DNA-bd_sf"/>
</dbReference>
<dbReference type="Pfam" id="PF07729">
    <property type="entry name" value="FCD"/>
    <property type="match status" value="1"/>
</dbReference>
<dbReference type="Gene3D" id="1.10.10.10">
    <property type="entry name" value="Winged helix-like DNA-binding domain superfamily/Winged helix DNA-binding domain"/>
    <property type="match status" value="1"/>
</dbReference>
<evidence type="ECO:0000256" key="2">
    <source>
        <dbReference type="ARBA" id="ARBA00023125"/>
    </source>
</evidence>
<dbReference type="Proteomes" id="UP000608513">
    <property type="component" value="Unassembled WGS sequence"/>
</dbReference>
<evidence type="ECO:0000256" key="1">
    <source>
        <dbReference type="ARBA" id="ARBA00023015"/>
    </source>
</evidence>
<evidence type="ECO:0000313" key="6">
    <source>
        <dbReference type="Proteomes" id="UP000608513"/>
    </source>
</evidence>
<proteinExistence type="predicted"/>
<dbReference type="InterPro" id="IPR000524">
    <property type="entry name" value="Tscrpt_reg_HTH_GntR"/>
</dbReference>
<feature type="domain" description="HTH gntR-type" evidence="4">
    <location>
        <begin position="22"/>
        <end position="89"/>
    </location>
</feature>
<dbReference type="SMART" id="SM00895">
    <property type="entry name" value="FCD"/>
    <property type="match status" value="1"/>
</dbReference>
<keyword evidence="3" id="KW-0804">Transcription</keyword>
<dbReference type="SMART" id="SM00345">
    <property type="entry name" value="HTH_GNTR"/>
    <property type="match status" value="1"/>
</dbReference>
<dbReference type="SUPFAM" id="SSF46785">
    <property type="entry name" value="Winged helix' DNA-binding domain"/>
    <property type="match status" value="1"/>
</dbReference>
<dbReference type="PROSITE" id="PS50949">
    <property type="entry name" value="HTH_GNTR"/>
    <property type="match status" value="1"/>
</dbReference>
<evidence type="ECO:0000259" key="4">
    <source>
        <dbReference type="PROSITE" id="PS50949"/>
    </source>
</evidence>
<evidence type="ECO:0000256" key="3">
    <source>
        <dbReference type="ARBA" id="ARBA00023163"/>
    </source>
</evidence>